<dbReference type="GO" id="GO:0005525">
    <property type="term" value="F:GTP binding"/>
    <property type="evidence" value="ECO:0007669"/>
    <property type="project" value="UniProtKB-KW"/>
</dbReference>
<feature type="region of interest" description="Disordered" evidence="6">
    <location>
        <begin position="470"/>
        <end position="524"/>
    </location>
</feature>
<protein>
    <recommendedName>
        <fullName evidence="8">Dynamin N-terminal domain-containing protein</fullName>
    </recommendedName>
</protein>
<dbReference type="SUPFAM" id="SSF52540">
    <property type="entry name" value="P-loop containing nucleoside triphosphate hydrolases"/>
    <property type="match status" value="1"/>
</dbReference>
<dbReference type="GO" id="GO:0016020">
    <property type="term" value="C:membrane"/>
    <property type="evidence" value="ECO:0007669"/>
    <property type="project" value="UniProtKB-SubCell"/>
</dbReference>
<organism evidence="9 10">
    <name type="scientific">Nitrosomonas stercoris</name>
    <dbReference type="NCBI Taxonomy" id="1444684"/>
    <lineage>
        <taxon>Bacteria</taxon>
        <taxon>Pseudomonadati</taxon>
        <taxon>Pseudomonadota</taxon>
        <taxon>Betaproteobacteria</taxon>
        <taxon>Nitrosomonadales</taxon>
        <taxon>Nitrosomonadaceae</taxon>
        <taxon>Nitrosomonas</taxon>
    </lineage>
</organism>
<keyword evidence="5 7" id="KW-0472">Membrane</keyword>
<dbReference type="EMBL" id="AP019755">
    <property type="protein sequence ID" value="BBL35817.1"/>
    <property type="molecule type" value="Genomic_DNA"/>
</dbReference>
<evidence type="ECO:0000256" key="5">
    <source>
        <dbReference type="ARBA" id="ARBA00023136"/>
    </source>
</evidence>
<name>A0A4Y1YRX4_9PROT</name>
<proteinExistence type="predicted"/>
<evidence type="ECO:0000313" key="10">
    <source>
        <dbReference type="Proteomes" id="UP000316473"/>
    </source>
</evidence>
<comment type="subcellular location">
    <subcellularLocation>
        <location evidence="1">Membrane</location>
    </subcellularLocation>
</comment>
<dbReference type="GO" id="GO:0008053">
    <property type="term" value="P:mitochondrial fusion"/>
    <property type="evidence" value="ECO:0007669"/>
    <property type="project" value="TreeGrafter"/>
</dbReference>
<dbReference type="Pfam" id="PF00350">
    <property type="entry name" value="Dynamin_N"/>
    <property type="match status" value="1"/>
</dbReference>
<dbReference type="Gene3D" id="3.40.50.300">
    <property type="entry name" value="P-loop containing nucleotide triphosphate hydrolases"/>
    <property type="match status" value="1"/>
</dbReference>
<dbReference type="AlphaFoldDB" id="A0A4Y1YRX4"/>
<keyword evidence="2" id="KW-0547">Nucleotide-binding</keyword>
<gene>
    <name evidence="9" type="ORF">Nstercoris_02094</name>
</gene>
<evidence type="ECO:0000256" key="6">
    <source>
        <dbReference type="SAM" id="MobiDB-lite"/>
    </source>
</evidence>
<dbReference type="Proteomes" id="UP000316473">
    <property type="component" value="Chromosome"/>
</dbReference>
<keyword evidence="7" id="KW-0812">Transmembrane</keyword>
<evidence type="ECO:0000256" key="7">
    <source>
        <dbReference type="SAM" id="Phobius"/>
    </source>
</evidence>
<keyword evidence="3" id="KW-0378">Hydrolase</keyword>
<dbReference type="InterPro" id="IPR027417">
    <property type="entry name" value="P-loop_NTPase"/>
</dbReference>
<dbReference type="PANTHER" id="PTHR10465">
    <property type="entry name" value="TRANSMEMBRANE GTPASE FZO1"/>
    <property type="match status" value="1"/>
</dbReference>
<reference evidence="9 10" key="1">
    <citation type="submission" date="2019-06" db="EMBL/GenBank/DDBJ databases">
        <title>Nitrosomonas stercoris KYUHI-S whole genome shotgun sequence.</title>
        <authorList>
            <person name="Nakagawa T."/>
            <person name="Tsuchiya Y."/>
            <person name="Takahashi R."/>
        </authorList>
    </citation>
    <scope>NUCLEOTIDE SEQUENCE [LARGE SCALE GENOMIC DNA]</scope>
    <source>
        <strain evidence="9 10">KYUHI-S</strain>
    </source>
</reference>
<feature type="transmembrane region" description="Helical" evidence="7">
    <location>
        <begin position="378"/>
        <end position="398"/>
    </location>
</feature>
<dbReference type="KEGG" id="nst:Nstercoris_02094"/>
<dbReference type="InterPro" id="IPR045063">
    <property type="entry name" value="Dynamin_N"/>
</dbReference>
<dbReference type="PANTHER" id="PTHR10465:SF0">
    <property type="entry name" value="SARCALUMENIN"/>
    <property type="match status" value="1"/>
</dbReference>
<evidence type="ECO:0000256" key="2">
    <source>
        <dbReference type="ARBA" id="ARBA00022741"/>
    </source>
</evidence>
<evidence type="ECO:0000259" key="8">
    <source>
        <dbReference type="Pfam" id="PF00350"/>
    </source>
</evidence>
<feature type="transmembrane region" description="Helical" evidence="7">
    <location>
        <begin position="343"/>
        <end position="366"/>
    </location>
</feature>
<dbReference type="InterPro" id="IPR027094">
    <property type="entry name" value="Mitofusin_fam"/>
</dbReference>
<evidence type="ECO:0000256" key="3">
    <source>
        <dbReference type="ARBA" id="ARBA00022801"/>
    </source>
</evidence>
<feature type="compositionally biased region" description="Low complexity" evidence="6">
    <location>
        <begin position="482"/>
        <end position="514"/>
    </location>
</feature>
<feature type="domain" description="Dynamin N-terminal" evidence="8">
    <location>
        <begin position="63"/>
        <end position="201"/>
    </location>
</feature>
<keyword evidence="7" id="KW-1133">Transmembrane helix</keyword>
<keyword evidence="10" id="KW-1185">Reference proteome</keyword>
<evidence type="ECO:0000313" key="9">
    <source>
        <dbReference type="EMBL" id="BBL35817.1"/>
    </source>
</evidence>
<dbReference type="GO" id="GO:0003924">
    <property type="term" value="F:GTPase activity"/>
    <property type="evidence" value="ECO:0007669"/>
    <property type="project" value="InterPro"/>
</dbReference>
<evidence type="ECO:0000256" key="1">
    <source>
        <dbReference type="ARBA" id="ARBA00004370"/>
    </source>
</evidence>
<accession>A0A4Y1YRX4</accession>
<keyword evidence="4" id="KW-0342">GTP-binding</keyword>
<sequence length="524" mass="59152">MSTTNILKHLENLEKHLAEEHPDSPVLTKAVHSFRKLDGVAQALGLLELNESYATYVTWWPMIAVLGTFSSGKSTFINSYLDLPLQRTGNQAVDDKFTVICYSQHDEIKTLPGVALDADPRFPFYQISHNIEEIAESGPQRIDAYIQLKTCPSEKIRGKILIDSPGFDADRQRTSTLRLTQHIIDLSDLVLVFFDARHPEPGAMKDTLEYLVAATINRPDANKFLYVLNQIDVTAKEDNPEEVISAWQRSLAQAGLLAGRFYRIYDKGAAIPIDDPQVRERFEQKREEDLTDISTRMQQIEVERSYRIAAMLEQTANTIETQVVSRLETALEKWRSQVFTSDGILFGLLAILAAVTLTMTENWHLVKSCIAGISNGSILSILSGLIILGVLGYIHFFVRKNVALRILKQLAAEFSHDHTASKQIVRAFRKSTAGYRPMFLKKPAGWNTTNQRILAEVKADANDYIQMLNDQFTDPSGHQEPEQQQAQQSNSLQESSEPEQTQEQQTENSNAQQEDTLVSRLMEK</sequence>
<evidence type="ECO:0000256" key="4">
    <source>
        <dbReference type="ARBA" id="ARBA00023134"/>
    </source>
</evidence>